<dbReference type="GO" id="GO:0016020">
    <property type="term" value="C:membrane"/>
    <property type="evidence" value="ECO:0007669"/>
    <property type="project" value="InterPro"/>
</dbReference>
<dbReference type="RefSeq" id="WP_098076192.1">
    <property type="nucleotide sequence ID" value="NZ_PDEQ01000006.1"/>
</dbReference>
<dbReference type="EMBL" id="PDEQ01000006">
    <property type="protein sequence ID" value="PEN12806.1"/>
    <property type="molecule type" value="Genomic_DNA"/>
</dbReference>
<dbReference type="OrthoDB" id="1523646at2"/>
<dbReference type="InterPro" id="IPR050482">
    <property type="entry name" value="Sensor_HK_TwoCompSys"/>
</dbReference>
<evidence type="ECO:0000256" key="2">
    <source>
        <dbReference type="ARBA" id="ARBA00022777"/>
    </source>
</evidence>
<proteinExistence type="predicted"/>
<evidence type="ECO:0000259" key="4">
    <source>
        <dbReference type="PROSITE" id="PS50109"/>
    </source>
</evidence>
<protein>
    <recommendedName>
        <fullName evidence="4">Histidine kinase domain-containing protein</fullName>
    </recommendedName>
</protein>
<dbReference type="Pfam" id="PF01590">
    <property type="entry name" value="GAF"/>
    <property type="match status" value="1"/>
</dbReference>
<dbReference type="InterPro" id="IPR036890">
    <property type="entry name" value="HATPase_C_sf"/>
</dbReference>
<dbReference type="InterPro" id="IPR003594">
    <property type="entry name" value="HATPase_dom"/>
</dbReference>
<feature type="domain" description="Histidine kinase" evidence="4">
    <location>
        <begin position="619"/>
        <end position="817"/>
    </location>
</feature>
<dbReference type="GO" id="GO:0000155">
    <property type="term" value="F:phosphorelay sensor kinase activity"/>
    <property type="evidence" value="ECO:0007669"/>
    <property type="project" value="InterPro"/>
</dbReference>
<dbReference type="Gene3D" id="3.30.450.40">
    <property type="match status" value="2"/>
</dbReference>
<keyword evidence="6" id="KW-1185">Reference proteome</keyword>
<evidence type="ECO:0000256" key="1">
    <source>
        <dbReference type="ARBA" id="ARBA00022679"/>
    </source>
</evidence>
<dbReference type="InterPro" id="IPR003018">
    <property type="entry name" value="GAF"/>
</dbReference>
<dbReference type="SUPFAM" id="SSF55874">
    <property type="entry name" value="ATPase domain of HSP90 chaperone/DNA topoisomerase II/histidine kinase"/>
    <property type="match status" value="1"/>
</dbReference>
<dbReference type="InterPro" id="IPR005467">
    <property type="entry name" value="His_kinase_dom"/>
</dbReference>
<comment type="caution">
    <text evidence="5">The sequence shown here is derived from an EMBL/GenBank/DDBJ whole genome shotgun (WGS) entry which is preliminary data.</text>
</comment>
<dbReference type="SUPFAM" id="SSF55785">
    <property type="entry name" value="PYP-like sensor domain (PAS domain)"/>
    <property type="match status" value="1"/>
</dbReference>
<dbReference type="AlphaFoldDB" id="A0A2A8CVY3"/>
<dbReference type="SMART" id="SM00387">
    <property type="entry name" value="HATPase_c"/>
    <property type="match status" value="1"/>
</dbReference>
<dbReference type="InterPro" id="IPR011712">
    <property type="entry name" value="Sig_transdc_His_kin_sub3_dim/P"/>
</dbReference>
<keyword evidence="3" id="KW-0902">Two-component regulatory system</keyword>
<dbReference type="Proteomes" id="UP000220102">
    <property type="component" value="Unassembled WGS sequence"/>
</dbReference>
<gene>
    <name evidence="5" type="ORF">CRI94_12415</name>
</gene>
<dbReference type="InterPro" id="IPR035965">
    <property type="entry name" value="PAS-like_dom_sf"/>
</dbReference>
<dbReference type="PROSITE" id="PS50109">
    <property type="entry name" value="HIS_KIN"/>
    <property type="match status" value="1"/>
</dbReference>
<reference evidence="5 6" key="1">
    <citation type="submission" date="2017-10" db="EMBL/GenBank/DDBJ databases">
        <title>Draft genome of Longibacter Salinarum.</title>
        <authorList>
            <person name="Goh K.M."/>
            <person name="Shamsir M.S."/>
            <person name="Lim S.W."/>
        </authorList>
    </citation>
    <scope>NUCLEOTIDE SEQUENCE [LARGE SCALE GENOMIC DNA]</scope>
    <source>
        <strain evidence="5 6">KCTC 52045</strain>
    </source>
</reference>
<dbReference type="Gene3D" id="3.30.450.20">
    <property type="entry name" value="PAS domain"/>
    <property type="match status" value="1"/>
</dbReference>
<dbReference type="CDD" id="cd16917">
    <property type="entry name" value="HATPase_UhpB-NarQ-NarX-like"/>
    <property type="match status" value="1"/>
</dbReference>
<dbReference type="SUPFAM" id="SSF55781">
    <property type="entry name" value="GAF domain-like"/>
    <property type="match status" value="2"/>
</dbReference>
<name>A0A2A8CVY3_9BACT</name>
<dbReference type="PANTHER" id="PTHR24421">
    <property type="entry name" value="NITRATE/NITRITE SENSOR PROTEIN NARX-RELATED"/>
    <property type="match status" value="1"/>
</dbReference>
<evidence type="ECO:0000256" key="3">
    <source>
        <dbReference type="ARBA" id="ARBA00023012"/>
    </source>
</evidence>
<accession>A0A2A8CVY3</accession>
<dbReference type="SMART" id="SM00065">
    <property type="entry name" value="GAF"/>
    <property type="match status" value="2"/>
</dbReference>
<dbReference type="Gene3D" id="3.30.565.10">
    <property type="entry name" value="Histidine kinase-like ATPase, C-terminal domain"/>
    <property type="match status" value="1"/>
</dbReference>
<dbReference type="GO" id="GO:0046983">
    <property type="term" value="F:protein dimerization activity"/>
    <property type="evidence" value="ECO:0007669"/>
    <property type="project" value="InterPro"/>
</dbReference>
<dbReference type="Pfam" id="PF07730">
    <property type="entry name" value="HisKA_3"/>
    <property type="match status" value="1"/>
</dbReference>
<organism evidence="5 6">
    <name type="scientific">Longibacter salinarum</name>
    <dbReference type="NCBI Taxonomy" id="1850348"/>
    <lineage>
        <taxon>Bacteria</taxon>
        <taxon>Pseudomonadati</taxon>
        <taxon>Rhodothermota</taxon>
        <taxon>Rhodothermia</taxon>
        <taxon>Rhodothermales</taxon>
        <taxon>Salisaetaceae</taxon>
        <taxon>Longibacter</taxon>
    </lineage>
</organism>
<dbReference type="Pfam" id="PF02518">
    <property type="entry name" value="HATPase_c"/>
    <property type="match status" value="1"/>
</dbReference>
<dbReference type="InterPro" id="IPR029016">
    <property type="entry name" value="GAF-like_dom_sf"/>
</dbReference>
<evidence type="ECO:0000313" key="5">
    <source>
        <dbReference type="EMBL" id="PEN12806.1"/>
    </source>
</evidence>
<evidence type="ECO:0000313" key="6">
    <source>
        <dbReference type="Proteomes" id="UP000220102"/>
    </source>
</evidence>
<keyword evidence="1" id="KW-0808">Transferase</keyword>
<keyword evidence="2" id="KW-0418">Kinase</keyword>
<sequence length="827" mass="91165">MSIDRSAAPALPAMEETENGALLRNIILATAQLLRGDDLHLAVERALDLVGQAVGADAAAIYEYTPSRAAAVSDVKTTATREHRDDSSGVHAQLLYSWSTPAEETVTAADSPDQGGEHSAAKGAGFSMTLPITVGDMTWGTLQFQTSSARAEWTRRRISVLQLMAQNFGEAIRHSRSRSVRQTPLPDVVSQVIEHAESSGQLKGGVAVVSPDGQVMYQNDALVDICGQTRVGLNRNGGLIPVVRPVERRGDLRAALRDGTELDVNVSVGATDAVSLRLHVTPIHDADEPVCSVCWFQSTAENVCTLTNERQNLSLRRRVRAERALVDASRLLVSSDACDFDELLDIVGQATGAQYAYLVIITPDDVVGFPQSGSLSDVTRQPIHLDTYRQYEWFLSPKISHERNVEAESGPTFAVPILSSDDQLFGYLGIEYEVGSAPYHDEDARVLSVLGDMLCTYLRRQLSEEALRRSEQRYRYFVDTIAEAIWRIDLARPLPEEASVQAQVDHVLEYGVVSEANAALADLFGVSSPEALIDIPVSQFMKEVNRDFLFELAEAGFELQQYEYVVSIDDQPSRYFVINTVGVDDGNGIEGIWGSGAEVTDRVVLERRMVEALERQQQRFGHDLHDRVSQQLAGTRMLAQNLSSRYFDDDPRGQREVNKIIDYVQEAAQHVSDLQRGVMPVQVDRDGLAQGLRELSSRIDRLPGIRCTYDHDGRTDVDDHEVKLQMYRIAQEATRNALTHGDPSHIHIELVGTESSIHLKVEDDGAGFNPERLQEGEASALGLHSMRYRAHVIGASLHIDSSEGEGTRIEVTLPRSATEPNHGPFVA</sequence>